<evidence type="ECO:0000259" key="1">
    <source>
        <dbReference type="PROSITE" id="PS50910"/>
    </source>
</evidence>
<proteinExistence type="predicted"/>
<name>A0A554LKU9_9BACT</name>
<dbReference type="Proteomes" id="UP000315689">
    <property type="component" value="Unassembled WGS sequence"/>
</dbReference>
<organism evidence="2 3">
    <name type="scientific">Candidatus Berkelbacteria bacterium Licking1014_7</name>
    <dbReference type="NCBI Taxonomy" id="2017147"/>
    <lineage>
        <taxon>Bacteria</taxon>
        <taxon>Candidatus Berkelbacteria</taxon>
    </lineage>
</organism>
<dbReference type="AlphaFoldDB" id="A0A554LKU9"/>
<evidence type="ECO:0000313" key="2">
    <source>
        <dbReference type="EMBL" id="TSC93496.1"/>
    </source>
</evidence>
<dbReference type="SUPFAM" id="SSF81593">
    <property type="entry name" value="Nucleotidyltransferase substrate binding subunit/domain"/>
    <property type="match status" value="1"/>
</dbReference>
<evidence type="ECO:0000313" key="3">
    <source>
        <dbReference type="Proteomes" id="UP000315689"/>
    </source>
</evidence>
<feature type="domain" description="HEPN" evidence="1">
    <location>
        <begin position="13"/>
        <end position="120"/>
    </location>
</feature>
<dbReference type="PROSITE" id="PS50910">
    <property type="entry name" value="HEPN"/>
    <property type="match status" value="1"/>
</dbReference>
<accession>A0A554LKU9</accession>
<comment type="caution">
    <text evidence="2">The sequence shown here is derived from an EMBL/GenBank/DDBJ whole genome shotgun (WGS) entry which is preliminary data.</text>
</comment>
<reference evidence="2 3" key="1">
    <citation type="submission" date="2017-07" db="EMBL/GenBank/DDBJ databases">
        <title>Mechanisms for carbon and nitrogen cycling indicate functional differentiation within the Candidate Phyla Radiation.</title>
        <authorList>
            <person name="Danczak R.E."/>
            <person name="Johnston M.D."/>
            <person name="Kenah C."/>
            <person name="Slattery M."/>
            <person name="Wrighton K.C."/>
            <person name="Wilkins M.J."/>
        </authorList>
    </citation>
    <scope>NUCLEOTIDE SEQUENCE [LARGE SCALE GENOMIC DNA]</scope>
    <source>
        <strain evidence="2">Licking1014_7</strain>
    </source>
</reference>
<dbReference type="Pfam" id="PF05168">
    <property type="entry name" value="HEPN"/>
    <property type="match status" value="1"/>
</dbReference>
<sequence length="129" mass="15293">MKKTKQQFVKEWILFAEEDLKSAGYLTQTKLFNNACFHSQQAVEKYFKGWLTHKEIKFTKTHDLAQLLSLLRKNGEKINIDIRSIKWLSGCYFETRYPDAYFEFHTKKDAEKALAIAEKIIKKVKNKLK</sequence>
<dbReference type="InterPro" id="IPR007842">
    <property type="entry name" value="HEPN_dom"/>
</dbReference>
<gene>
    <name evidence="2" type="ORF">CEN89_33</name>
</gene>
<dbReference type="EMBL" id="VMGK01000001">
    <property type="protein sequence ID" value="TSC93496.1"/>
    <property type="molecule type" value="Genomic_DNA"/>
</dbReference>
<dbReference type="SMART" id="SM00748">
    <property type="entry name" value="HEPN"/>
    <property type="match status" value="1"/>
</dbReference>
<dbReference type="Gene3D" id="1.20.120.330">
    <property type="entry name" value="Nucleotidyltransferases domain 2"/>
    <property type="match status" value="1"/>
</dbReference>
<protein>
    <submittedName>
        <fullName evidence="2">HEPN domain-containing protein</fullName>
    </submittedName>
</protein>